<keyword evidence="13" id="KW-1185">Reference proteome</keyword>
<feature type="domain" description="Cytochrome c" evidence="10">
    <location>
        <begin position="38"/>
        <end position="143"/>
    </location>
</feature>
<dbReference type="InterPro" id="IPR036909">
    <property type="entry name" value="Cyt_c-like_dom_sf"/>
</dbReference>
<dbReference type="GO" id="GO:0009055">
    <property type="term" value="F:electron transfer activity"/>
    <property type="evidence" value="ECO:0007669"/>
    <property type="project" value="InterPro"/>
</dbReference>
<dbReference type="PANTHER" id="PTHR35008">
    <property type="entry name" value="BLL4482 PROTEIN-RELATED"/>
    <property type="match status" value="1"/>
</dbReference>
<evidence type="ECO:0000256" key="9">
    <source>
        <dbReference type="PROSITE-ProRule" id="PRU00433"/>
    </source>
</evidence>
<evidence type="ECO:0000256" key="3">
    <source>
        <dbReference type="ARBA" id="ARBA00022617"/>
    </source>
</evidence>
<keyword evidence="12" id="KW-0560">Oxidoreductase</keyword>
<evidence type="ECO:0000313" key="14">
    <source>
        <dbReference type="Proteomes" id="UP000051887"/>
    </source>
</evidence>
<dbReference type="InterPro" id="IPR051459">
    <property type="entry name" value="Cytochrome_c-type_DH"/>
</dbReference>
<proteinExistence type="predicted"/>
<gene>
    <name evidence="12" type="primary">nicB_1</name>
    <name evidence="11" type="ORF">TL5118_01161</name>
    <name evidence="12" type="ORF">TL5120_01482</name>
</gene>
<dbReference type="Gene3D" id="1.10.760.10">
    <property type="entry name" value="Cytochrome c-like domain"/>
    <property type="match status" value="2"/>
</dbReference>
<dbReference type="GO" id="GO:0005886">
    <property type="term" value="C:plasma membrane"/>
    <property type="evidence" value="ECO:0007669"/>
    <property type="project" value="UniProtKB-SubCell"/>
</dbReference>
<keyword evidence="3 9" id="KW-0349">Heme</keyword>
<keyword evidence="2" id="KW-1003">Cell membrane</keyword>
<evidence type="ECO:0000256" key="1">
    <source>
        <dbReference type="ARBA" id="ARBA00004236"/>
    </source>
</evidence>
<dbReference type="InterPro" id="IPR014353">
    <property type="entry name" value="Membr-bd_ADH_cyt_c"/>
</dbReference>
<organism evidence="12 14">
    <name type="scientific">Thalassovita autumnalis</name>
    <dbReference type="NCBI Taxonomy" id="2072972"/>
    <lineage>
        <taxon>Bacteria</taxon>
        <taxon>Pseudomonadati</taxon>
        <taxon>Pseudomonadota</taxon>
        <taxon>Alphaproteobacteria</taxon>
        <taxon>Rhodobacterales</taxon>
        <taxon>Roseobacteraceae</taxon>
        <taxon>Thalassovita</taxon>
    </lineage>
</organism>
<feature type="domain" description="Cytochrome c" evidence="10">
    <location>
        <begin position="185"/>
        <end position="296"/>
    </location>
</feature>
<reference evidence="12 14" key="1">
    <citation type="submission" date="2015-09" db="EMBL/GenBank/DDBJ databases">
        <authorList>
            <consortium name="Swine Surveillance"/>
        </authorList>
    </citation>
    <scope>NUCLEOTIDE SEQUENCE [LARGE SCALE GENOMIC DNA]</scope>
    <source>
        <strain evidence="12 14">5120</strain>
    </source>
</reference>
<evidence type="ECO:0000256" key="6">
    <source>
        <dbReference type="ARBA" id="ARBA00022737"/>
    </source>
</evidence>
<evidence type="ECO:0000313" key="13">
    <source>
        <dbReference type="Proteomes" id="UP000051086"/>
    </source>
</evidence>
<evidence type="ECO:0000256" key="2">
    <source>
        <dbReference type="ARBA" id="ARBA00022475"/>
    </source>
</evidence>
<dbReference type="PROSITE" id="PS51007">
    <property type="entry name" value="CYTC"/>
    <property type="match status" value="2"/>
</dbReference>
<sequence>MKRMILFGSGVSLLGIVGLGTLVIWPIGLKPNPIELIGDVDRGAYLARASGCIACHTDFEGGGAPLAGGVKLDTPFGALYSANLTTDPEHGIGDWTIEEFAQAVRQGISPEGEPYYPAFTYPFYANFTDQDIADLWAAFQTVPAVSQPAPSHQMAFPFNQRWGLKLWRAAFLEPPRTGPIEGNDPVWNRGRELVEGATHCAACHTGRNILGARNSDDEHFAGNPSLPGGNKAPAIDHETLQSRDWTVDALAYALKTGITPSGDAFGGSMGEVVLQGTQFLTDADRQAIATYLMDDHSGG</sequence>
<reference evidence="11 13" key="2">
    <citation type="submission" date="2015-09" db="EMBL/GenBank/DDBJ databases">
        <authorList>
            <person name="Rodrigo-Torres L."/>
            <person name="Arahal D.R."/>
        </authorList>
    </citation>
    <scope>NUCLEOTIDE SEQUENCE [LARGE SCALE GENOMIC DNA]</scope>
    <source>
        <strain evidence="11 13">CECT 5118</strain>
    </source>
</reference>
<dbReference type="InterPro" id="IPR009056">
    <property type="entry name" value="Cyt_c-like_dom"/>
</dbReference>
<evidence type="ECO:0000256" key="5">
    <source>
        <dbReference type="ARBA" id="ARBA00022729"/>
    </source>
</evidence>
<dbReference type="Proteomes" id="UP000051887">
    <property type="component" value="Unassembled WGS sequence"/>
</dbReference>
<dbReference type="RefSeq" id="WP_058242997.1">
    <property type="nucleotide sequence ID" value="NZ_CYSB01000024.1"/>
</dbReference>
<dbReference type="Pfam" id="PF00034">
    <property type="entry name" value="Cytochrom_C"/>
    <property type="match status" value="1"/>
</dbReference>
<comment type="subcellular location">
    <subcellularLocation>
        <location evidence="1">Cell membrane</location>
    </subcellularLocation>
</comment>
<dbReference type="AlphaFoldDB" id="A0A0P1FT82"/>
<dbReference type="SUPFAM" id="SSF46626">
    <property type="entry name" value="Cytochrome c"/>
    <property type="match status" value="2"/>
</dbReference>
<evidence type="ECO:0000256" key="8">
    <source>
        <dbReference type="ARBA" id="ARBA00023136"/>
    </source>
</evidence>
<dbReference type="EMBL" id="CYSC01000024">
    <property type="protein sequence ID" value="CUH71692.1"/>
    <property type="molecule type" value="Genomic_DNA"/>
</dbReference>
<dbReference type="EMBL" id="CYSB01000024">
    <property type="protein sequence ID" value="CUH65113.1"/>
    <property type="molecule type" value="Genomic_DNA"/>
</dbReference>
<dbReference type="EC" id="1.17.2.1" evidence="12"/>
<dbReference type="GO" id="GO:0005506">
    <property type="term" value="F:iron ion binding"/>
    <property type="evidence" value="ECO:0007669"/>
    <property type="project" value="InterPro"/>
</dbReference>
<keyword evidence="6" id="KW-0677">Repeat</keyword>
<keyword evidence="5" id="KW-0732">Signal</keyword>
<evidence type="ECO:0000259" key="10">
    <source>
        <dbReference type="PROSITE" id="PS51007"/>
    </source>
</evidence>
<dbReference type="Proteomes" id="UP000051086">
    <property type="component" value="Unassembled WGS sequence"/>
</dbReference>
<accession>A0A0P1FT82</accession>
<dbReference type="OrthoDB" id="9811281at2"/>
<evidence type="ECO:0000256" key="4">
    <source>
        <dbReference type="ARBA" id="ARBA00022723"/>
    </source>
</evidence>
<dbReference type="GO" id="GO:0016614">
    <property type="term" value="F:oxidoreductase activity, acting on CH-OH group of donors"/>
    <property type="evidence" value="ECO:0007669"/>
    <property type="project" value="InterPro"/>
</dbReference>
<keyword evidence="4 9" id="KW-0479">Metal-binding</keyword>
<dbReference type="GO" id="GO:0020037">
    <property type="term" value="F:heme binding"/>
    <property type="evidence" value="ECO:0007669"/>
    <property type="project" value="InterPro"/>
</dbReference>
<dbReference type="PANTHER" id="PTHR35008:SF8">
    <property type="entry name" value="ALCOHOL DEHYDROGENASE CYTOCHROME C SUBUNIT"/>
    <property type="match status" value="1"/>
</dbReference>
<keyword evidence="8" id="KW-0472">Membrane</keyword>
<name>A0A0P1FT82_9RHOB</name>
<evidence type="ECO:0000256" key="7">
    <source>
        <dbReference type="ARBA" id="ARBA00023004"/>
    </source>
</evidence>
<dbReference type="PIRSF" id="PIRSF000018">
    <property type="entry name" value="Mb_ADH_cyt_c"/>
    <property type="match status" value="1"/>
</dbReference>
<keyword evidence="7 9" id="KW-0408">Iron</keyword>
<evidence type="ECO:0000313" key="11">
    <source>
        <dbReference type="EMBL" id="CUH65113.1"/>
    </source>
</evidence>
<protein>
    <submittedName>
        <fullName evidence="12">Nicotinate dehydrogenase subunit B</fullName>
        <ecNumber evidence="12">1.17.2.1</ecNumber>
    </submittedName>
</protein>
<evidence type="ECO:0000313" key="12">
    <source>
        <dbReference type="EMBL" id="CUH71692.1"/>
    </source>
</evidence>